<feature type="chain" id="PRO_5013325824" description="Lipoprotein" evidence="1">
    <location>
        <begin position="23"/>
        <end position="137"/>
    </location>
</feature>
<protein>
    <recommendedName>
        <fullName evidence="4">Lipoprotein</fullName>
    </recommendedName>
</protein>
<reference evidence="2 3" key="1">
    <citation type="submission" date="2017-06" db="EMBL/GenBank/DDBJ databases">
        <authorList>
            <person name="Kim H.J."/>
            <person name="Triplett B.A."/>
        </authorList>
    </citation>
    <scope>NUCLEOTIDE SEQUENCE [LARGE SCALE GENOMIC DNA]</scope>
    <source>
        <strain evidence="2 3">DSM 25597</strain>
    </source>
</reference>
<accession>A0A238WDL1</accession>
<sequence length="137" mass="15003">MKKISILSIIFLLLIGCSTDDAPFFFFEVTPVNVVSDVPDVFVVGQTDTIQVTYRRPSTCHAFNGFDITNDGDIREIAVITKVVEGRATCSDLENDLRTAPLVITPEAAGQLNLSFFTGNNEIGDPTFITFNVPIVE</sequence>
<dbReference type="AlphaFoldDB" id="A0A238WDL1"/>
<gene>
    <name evidence="2" type="ORF">SAMN06265376_101949</name>
</gene>
<keyword evidence="1" id="KW-0732">Signal</keyword>
<proteinExistence type="predicted"/>
<dbReference type="PROSITE" id="PS51257">
    <property type="entry name" value="PROKAR_LIPOPROTEIN"/>
    <property type="match status" value="1"/>
</dbReference>
<dbReference type="EMBL" id="FZNY01000001">
    <property type="protein sequence ID" value="SNR44364.1"/>
    <property type="molecule type" value="Genomic_DNA"/>
</dbReference>
<feature type="signal peptide" evidence="1">
    <location>
        <begin position="1"/>
        <end position="22"/>
    </location>
</feature>
<dbReference type="Proteomes" id="UP000198379">
    <property type="component" value="Unassembled WGS sequence"/>
</dbReference>
<evidence type="ECO:0008006" key="4">
    <source>
        <dbReference type="Google" id="ProtNLM"/>
    </source>
</evidence>
<evidence type="ECO:0000256" key="1">
    <source>
        <dbReference type="SAM" id="SignalP"/>
    </source>
</evidence>
<organism evidence="2 3">
    <name type="scientific">Dokdonia pacifica</name>
    <dbReference type="NCBI Taxonomy" id="1627892"/>
    <lineage>
        <taxon>Bacteria</taxon>
        <taxon>Pseudomonadati</taxon>
        <taxon>Bacteroidota</taxon>
        <taxon>Flavobacteriia</taxon>
        <taxon>Flavobacteriales</taxon>
        <taxon>Flavobacteriaceae</taxon>
        <taxon>Dokdonia</taxon>
    </lineage>
</organism>
<name>A0A238WDL1_9FLAO</name>
<evidence type="ECO:0000313" key="2">
    <source>
        <dbReference type="EMBL" id="SNR44364.1"/>
    </source>
</evidence>
<evidence type="ECO:0000313" key="3">
    <source>
        <dbReference type="Proteomes" id="UP000198379"/>
    </source>
</evidence>
<keyword evidence="3" id="KW-1185">Reference proteome</keyword>
<dbReference type="OrthoDB" id="893802at2"/>
<dbReference type="RefSeq" id="WP_143337049.1">
    <property type="nucleotide sequence ID" value="NZ_BMEP01000002.1"/>
</dbReference>